<feature type="compositionally biased region" description="Polar residues" evidence="1">
    <location>
        <begin position="379"/>
        <end position="388"/>
    </location>
</feature>
<gene>
    <name evidence="2" type="ORF">AK812_SmicGene25684</name>
</gene>
<organism evidence="2 3">
    <name type="scientific">Symbiodinium microadriaticum</name>
    <name type="common">Dinoflagellate</name>
    <name type="synonym">Zooxanthella microadriatica</name>
    <dbReference type="NCBI Taxonomy" id="2951"/>
    <lineage>
        <taxon>Eukaryota</taxon>
        <taxon>Sar</taxon>
        <taxon>Alveolata</taxon>
        <taxon>Dinophyceae</taxon>
        <taxon>Suessiales</taxon>
        <taxon>Symbiodiniaceae</taxon>
        <taxon>Symbiodinium</taxon>
    </lineage>
</organism>
<name>A0A1Q9DBE6_SYMMI</name>
<evidence type="ECO:0000313" key="2">
    <source>
        <dbReference type="EMBL" id="OLP92492.1"/>
    </source>
</evidence>
<dbReference type="Proteomes" id="UP000186817">
    <property type="component" value="Unassembled WGS sequence"/>
</dbReference>
<comment type="caution">
    <text evidence="2">The sequence shown here is derived from an EMBL/GenBank/DDBJ whole genome shotgun (WGS) entry which is preliminary data.</text>
</comment>
<protein>
    <submittedName>
        <fullName evidence="2">Uncharacterized protein</fullName>
    </submittedName>
</protein>
<sequence length="614" mass="66783">MEGWKLSSSLEYPKSMKSMRAVVARSGPNCEAPGLETSRVNWAAGTRRLGHKLAATALTSKELLVSAMSKIGEGRIWRGGLPPLPPGLHERPEGVVEVSLPSSETERLERLRDLGRTMQGGSILVLGRRRLYPVRPQHQSIGQVSAASCEAALDALASSICQELLDEGYGLDNKGVAVPFLHRRGTLGVPSDFDDETPDPDYLKRHKIEEGALHKLALECAVNISVSPGMQLVSECGLDPVLHQPTFVVCIGGGQLRVLTFAFVAGPVTGDRPDRKRTPFAIRLATDDLVALSRTKATEKISKLRYAAHAVDPAVQTSLDMIVMLEEELFHANEAGDWEKLAAVGTAEADDETEAPSTSCTSSESKAIPTDLAEGYAGTSPTPAQTEYPSIPSPPSPSSRRFSWLLRRLSAKEDHADSASGAFGSVPGYPASVMPTGLPESGLVSSRVRRSRAPLIASLAVLAVTFWASEKQDAAQEAFLAQRSRTRSALCSGYSGSGSGRSYLPDRRPSFTAVQAGKKEWFGINDVRVVKRNPEDVAAFHEKERTRWRQVYNEEYVETSQDFYPGDRVEIIDDESDYEGQQGVVINFDFDDGYMSCQTTNSRYPLTVVLDELA</sequence>
<proteinExistence type="predicted"/>
<keyword evidence="3" id="KW-1185">Reference proteome</keyword>
<accession>A0A1Q9DBE6</accession>
<dbReference type="EMBL" id="LSRX01000619">
    <property type="protein sequence ID" value="OLP92492.1"/>
    <property type="molecule type" value="Genomic_DNA"/>
</dbReference>
<evidence type="ECO:0000256" key="1">
    <source>
        <dbReference type="SAM" id="MobiDB-lite"/>
    </source>
</evidence>
<feature type="compositionally biased region" description="Polar residues" evidence="1">
    <location>
        <begin position="355"/>
        <end position="365"/>
    </location>
</feature>
<feature type="region of interest" description="Disordered" evidence="1">
    <location>
        <begin position="345"/>
        <end position="399"/>
    </location>
</feature>
<dbReference type="AlphaFoldDB" id="A0A1Q9DBE6"/>
<evidence type="ECO:0000313" key="3">
    <source>
        <dbReference type="Proteomes" id="UP000186817"/>
    </source>
</evidence>
<dbReference type="OrthoDB" id="423172at2759"/>
<reference evidence="2 3" key="1">
    <citation type="submission" date="2016-02" db="EMBL/GenBank/DDBJ databases">
        <title>Genome analysis of coral dinoflagellate symbionts highlights evolutionary adaptations to a symbiotic lifestyle.</title>
        <authorList>
            <person name="Aranda M."/>
            <person name="Li Y."/>
            <person name="Liew Y.J."/>
            <person name="Baumgarten S."/>
            <person name="Simakov O."/>
            <person name="Wilson M."/>
            <person name="Piel J."/>
            <person name="Ashoor H."/>
            <person name="Bougouffa S."/>
            <person name="Bajic V.B."/>
            <person name="Ryu T."/>
            <person name="Ravasi T."/>
            <person name="Bayer T."/>
            <person name="Micklem G."/>
            <person name="Kim H."/>
            <person name="Bhak J."/>
            <person name="Lajeunesse T.C."/>
            <person name="Voolstra C.R."/>
        </authorList>
    </citation>
    <scope>NUCLEOTIDE SEQUENCE [LARGE SCALE GENOMIC DNA]</scope>
    <source>
        <strain evidence="2 3">CCMP2467</strain>
    </source>
</reference>